<feature type="compositionally biased region" description="Acidic residues" evidence="1">
    <location>
        <begin position="28"/>
        <end position="48"/>
    </location>
</feature>
<sequence length="146" mass="16753">MADNKDDENLSSSSDEDDSTTSSSSTSTDDDDDDDDNDDEQIDEESDDNFTTLTPKQAHLSLEIKRKNLGKRLLELRDELKAQPQADIDKKKRLLTEIKNLREKWIAVQTRLTNLKARLSHSPTPEREIIRKTINKKSEEIIQPET</sequence>
<dbReference type="AlphaFoldDB" id="A0A818QPB2"/>
<evidence type="ECO:0000313" key="2">
    <source>
        <dbReference type="EMBL" id="CAF3637575.1"/>
    </source>
</evidence>
<evidence type="ECO:0000256" key="1">
    <source>
        <dbReference type="SAM" id="MobiDB-lite"/>
    </source>
</evidence>
<comment type="caution">
    <text evidence="2">The sequence shown here is derived from an EMBL/GenBank/DDBJ whole genome shotgun (WGS) entry which is preliminary data.</text>
</comment>
<dbReference type="EMBL" id="CAJOBD010000294">
    <property type="protein sequence ID" value="CAF3637575.1"/>
    <property type="molecule type" value="Genomic_DNA"/>
</dbReference>
<organism evidence="2 3">
    <name type="scientific">Rotaria sordida</name>
    <dbReference type="NCBI Taxonomy" id="392033"/>
    <lineage>
        <taxon>Eukaryota</taxon>
        <taxon>Metazoa</taxon>
        <taxon>Spiralia</taxon>
        <taxon>Gnathifera</taxon>
        <taxon>Rotifera</taxon>
        <taxon>Eurotatoria</taxon>
        <taxon>Bdelloidea</taxon>
        <taxon>Philodinida</taxon>
        <taxon>Philodinidae</taxon>
        <taxon>Rotaria</taxon>
    </lineage>
</organism>
<gene>
    <name evidence="2" type="ORF">JBS370_LOCUS5621</name>
</gene>
<name>A0A818QPB2_9BILA</name>
<accession>A0A818QPB2</accession>
<protein>
    <submittedName>
        <fullName evidence="2">Uncharacterized protein</fullName>
    </submittedName>
</protein>
<feature type="non-terminal residue" evidence="2">
    <location>
        <position position="146"/>
    </location>
</feature>
<dbReference type="Proteomes" id="UP000663836">
    <property type="component" value="Unassembled WGS sequence"/>
</dbReference>
<reference evidence="2" key="1">
    <citation type="submission" date="2021-02" db="EMBL/GenBank/DDBJ databases">
        <authorList>
            <person name="Nowell W R."/>
        </authorList>
    </citation>
    <scope>NUCLEOTIDE SEQUENCE</scope>
</reference>
<evidence type="ECO:0000313" key="3">
    <source>
        <dbReference type="Proteomes" id="UP000663836"/>
    </source>
</evidence>
<proteinExistence type="predicted"/>
<feature type="region of interest" description="Disordered" evidence="1">
    <location>
        <begin position="1"/>
        <end position="54"/>
    </location>
</feature>